<dbReference type="PANTHER" id="PTHR43408:SF2">
    <property type="entry name" value="FMN REDUCTASE (NADPH)"/>
    <property type="match status" value="1"/>
</dbReference>
<evidence type="ECO:0000313" key="5">
    <source>
        <dbReference type="EMBL" id="MDS0244559.1"/>
    </source>
</evidence>
<dbReference type="GO" id="GO:0016491">
    <property type="term" value="F:oxidoreductase activity"/>
    <property type="evidence" value="ECO:0007669"/>
    <property type="project" value="UniProtKB-KW"/>
</dbReference>
<evidence type="ECO:0000256" key="2">
    <source>
        <dbReference type="ARBA" id="ARBA00022643"/>
    </source>
</evidence>
<dbReference type="Proteomes" id="UP001183582">
    <property type="component" value="Unassembled WGS sequence"/>
</dbReference>
<protein>
    <submittedName>
        <fullName evidence="5">FMN reductase</fullName>
    </submittedName>
</protein>
<evidence type="ECO:0000256" key="3">
    <source>
        <dbReference type="ARBA" id="ARBA00023002"/>
    </source>
</evidence>
<dbReference type="GeneID" id="301457143"/>
<dbReference type="NCBIfam" id="TIGR03566">
    <property type="entry name" value="FMN_reduc_MsuE"/>
    <property type="match status" value="1"/>
</dbReference>
<reference evidence="5 6" key="1">
    <citation type="submission" date="2021-06" db="EMBL/GenBank/DDBJ databases">
        <title>Genome-based taxonomic framework of Microbacterium strains isolated from marine environment, the description of four new species and reclassification of four preexisting species.</title>
        <authorList>
            <person name="Lee S.D."/>
            <person name="Kim S.-M."/>
            <person name="Byeon Y.-S."/>
            <person name="Yang H.L."/>
            <person name="Kim I.S."/>
        </authorList>
    </citation>
    <scope>NUCLEOTIDE SEQUENCE [LARGE SCALE GENOMIC DNA]</scope>
    <source>
        <strain evidence="5 6">KACC 20514</strain>
    </source>
</reference>
<proteinExistence type="predicted"/>
<keyword evidence="1" id="KW-0285">Flavoprotein</keyword>
<dbReference type="Gene3D" id="3.40.50.360">
    <property type="match status" value="1"/>
</dbReference>
<sequence length="209" mass="22462">MTTTPTLPATPVAPTALEPRRALRVVGVSGSLHEPSKTTALIAEILRRVGAHLDVESSLIEVASIGPAFAGALTRDALPPEARDALEQIETADLLVVGTPVYRASYTGLFKHLFDFVEQYALVGRPVLLAATGGGERHALIIEHQLRPLFGFFQALTLPLGVYASTSDFDGYVLREGSVSERIDLALERALPILSHGGRETPSDRISTW</sequence>
<dbReference type="InterPro" id="IPR029039">
    <property type="entry name" value="Flavoprotein-like_sf"/>
</dbReference>
<accession>A0AAJ2HGX5</accession>
<keyword evidence="2" id="KW-0288">FMN</keyword>
<evidence type="ECO:0000313" key="6">
    <source>
        <dbReference type="Proteomes" id="UP001183582"/>
    </source>
</evidence>
<organism evidence="5 6">
    <name type="scientific">Microbacterium aurantiacum</name>
    <dbReference type="NCBI Taxonomy" id="162393"/>
    <lineage>
        <taxon>Bacteria</taxon>
        <taxon>Bacillati</taxon>
        <taxon>Actinomycetota</taxon>
        <taxon>Actinomycetes</taxon>
        <taxon>Micrococcales</taxon>
        <taxon>Microbacteriaceae</taxon>
        <taxon>Microbacterium</taxon>
    </lineage>
</organism>
<evidence type="ECO:0000259" key="4">
    <source>
        <dbReference type="Pfam" id="PF03358"/>
    </source>
</evidence>
<feature type="domain" description="NADPH-dependent FMN reductase-like" evidence="4">
    <location>
        <begin position="24"/>
        <end position="167"/>
    </location>
</feature>
<dbReference type="Pfam" id="PF03358">
    <property type="entry name" value="FMN_red"/>
    <property type="match status" value="1"/>
</dbReference>
<dbReference type="InterPro" id="IPR005025">
    <property type="entry name" value="FMN_Rdtase-like_dom"/>
</dbReference>
<dbReference type="InterPro" id="IPR019912">
    <property type="entry name" value="FMN_Rdtase_MsuE-like"/>
</dbReference>
<dbReference type="PANTHER" id="PTHR43408">
    <property type="entry name" value="FMN REDUCTASE (NADPH)"/>
    <property type="match status" value="1"/>
</dbReference>
<evidence type="ECO:0000256" key="1">
    <source>
        <dbReference type="ARBA" id="ARBA00022630"/>
    </source>
</evidence>
<keyword evidence="3" id="KW-0560">Oxidoreductase</keyword>
<dbReference type="AlphaFoldDB" id="A0AAJ2HGX5"/>
<comment type="caution">
    <text evidence="5">The sequence shown here is derived from an EMBL/GenBank/DDBJ whole genome shotgun (WGS) entry which is preliminary data.</text>
</comment>
<gene>
    <name evidence="5" type="primary">msuE</name>
    <name evidence="5" type="ORF">KZC50_02905</name>
</gene>
<dbReference type="InterPro" id="IPR051814">
    <property type="entry name" value="NAD(P)H-dep_FMN_reductase"/>
</dbReference>
<dbReference type="SUPFAM" id="SSF52218">
    <property type="entry name" value="Flavoproteins"/>
    <property type="match status" value="1"/>
</dbReference>
<dbReference type="EMBL" id="JAHWXH010000001">
    <property type="protein sequence ID" value="MDS0244559.1"/>
    <property type="molecule type" value="Genomic_DNA"/>
</dbReference>
<dbReference type="RefSeq" id="WP_310890565.1">
    <property type="nucleotide sequence ID" value="NZ_BAAAGR010000001.1"/>
</dbReference>
<name>A0AAJ2HGX5_9MICO</name>